<evidence type="ECO:0000313" key="1">
    <source>
        <dbReference type="EMBL" id="RDH28288.1"/>
    </source>
</evidence>
<evidence type="ECO:0000313" key="2">
    <source>
        <dbReference type="Proteomes" id="UP000253729"/>
    </source>
</evidence>
<dbReference type="AlphaFoldDB" id="A0A3F3PN82"/>
<proteinExistence type="predicted"/>
<dbReference type="Proteomes" id="UP000253729">
    <property type="component" value="Unassembled WGS sequence"/>
</dbReference>
<dbReference type="GeneID" id="38131687"/>
<name>A0A3F3PN82_9EURO</name>
<protein>
    <submittedName>
        <fullName evidence="1">Uncharacterized protein</fullName>
    </submittedName>
</protein>
<reference evidence="1 2" key="1">
    <citation type="submission" date="2018-07" db="EMBL/GenBank/DDBJ databases">
        <title>The genomes of Aspergillus section Nigri reveals drivers in fungal speciation.</title>
        <authorList>
            <consortium name="DOE Joint Genome Institute"/>
            <person name="Vesth T.C."/>
            <person name="Nybo J."/>
            <person name="Theobald S."/>
            <person name="Brandl J."/>
            <person name="Frisvad J.C."/>
            <person name="Nielsen K.F."/>
            <person name="Lyhne E.K."/>
            <person name="Kogle M.E."/>
            <person name="Kuo A."/>
            <person name="Riley R."/>
            <person name="Clum A."/>
            <person name="Nolan M."/>
            <person name="Lipzen A."/>
            <person name="Salamov A."/>
            <person name="Henrissat B."/>
            <person name="Wiebenga A."/>
            <person name="De vries R.P."/>
            <person name="Grigoriev I.V."/>
            <person name="Mortensen U.H."/>
            <person name="Andersen M.R."/>
            <person name="Baker S.E."/>
        </authorList>
    </citation>
    <scope>NUCLEOTIDE SEQUENCE [LARGE SCALE GENOMIC DNA]</scope>
    <source>
        <strain evidence="1 2">CBS 139.54b</strain>
    </source>
</reference>
<accession>A0A3F3PN82</accession>
<organism evidence="1 2">
    <name type="scientific">Aspergillus welwitschiae</name>
    <dbReference type="NCBI Taxonomy" id="1341132"/>
    <lineage>
        <taxon>Eukaryota</taxon>
        <taxon>Fungi</taxon>
        <taxon>Dikarya</taxon>
        <taxon>Ascomycota</taxon>
        <taxon>Pezizomycotina</taxon>
        <taxon>Eurotiomycetes</taxon>
        <taxon>Eurotiomycetidae</taxon>
        <taxon>Eurotiales</taxon>
        <taxon>Aspergillaceae</taxon>
        <taxon>Aspergillus</taxon>
        <taxon>Aspergillus subgen. Circumdati</taxon>
    </lineage>
</organism>
<dbReference type="RefSeq" id="XP_026621310.1">
    <property type="nucleotide sequence ID" value="XM_026763331.1"/>
</dbReference>
<keyword evidence="2" id="KW-1185">Reference proteome</keyword>
<gene>
    <name evidence="1" type="ORF">BDQ94DRAFT_100338</name>
</gene>
<dbReference type="EMBL" id="KZ852078">
    <property type="protein sequence ID" value="RDH28288.1"/>
    <property type="molecule type" value="Genomic_DNA"/>
</dbReference>
<sequence>MKHELATERFLFSNPPLSWRYVPTGVVYWKELEKSLPRHGNRLPNFYGYQFKATITDHLVHYHGRHRTEFKDLPLVAIDIVGDHRNVGILYGCIDEAGK</sequence>